<dbReference type="EMBL" id="JAUFQH010000002">
    <property type="protein sequence ID" value="MDN3617999.1"/>
    <property type="molecule type" value="Genomic_DNA"/>
</dbReference>
<dbReference type="RefSeq" id="WP_290247262.1">
    <property type="nucleotide sequence ID" value="NZ_JAUFQH010000002.1"/>
</dbReference>
<evidence type="ECO:0000313" key="1">
    <source>
        <dbReference type="EMBL" id="MDN3617999.1"/>
    </source>
</evidence>
<dbReference type="AlphaFoldDB" id="A0AAJ1VF43"/>
<dbReference type="Proteomes" id="UP001228636">
    <property type="component" value="Unassembled WGS sequence"/>
</dbReference>
<gene>
    <name evidence="1" type="ORF">QWY81_00860</name>
</gene>
<protein>
    <submittedName>
        <fullName evidence="1">Uncharacterized protein</fullName>
    </submittedName>
</protein>
<organism evidence="1 2">
    <name type="scientific">Polaribacter sejongensis</name>
    <dbReference type="NCBI Taxonomy" id="985043"/>
    <lineage>
        <taxon>Bacteria</taxon>
        <taxon>Pseudomonadati</taxon>
        <taxon>Bacteroidota</taxon>
        <taxon>Flavobacteriia</taxon>
        <taxon>Flavobacteriales</taxon>
        <taxon>Flavobacteriaceae</taxon>
    </lineage>
</organism>
<name>A0AAJ1VF43_9FLAO</name>
<comment type="caution">
    <text evidence="1">The sequence shown here is derived from an EMBL/GenBank/DDBJ whole genome shotgun (WGS) entry which is preliminary data.</text>
</comment>
<proteinExistence type="predicted"/>
<reference evidence="1 2" key="1">
    <citation type="journal article" date="2014" name="Int. J. Syst. Evol. Microbiol.">
        <title>Complete genome sequence of Corynebacterium casei LMG S-19264T (=DSM 44701T), isolated from a smear-ripened cheese.</title>
        <authorList>
            <consortium name="US DOE Joint Genome Institute (JGI-PGF)"/>
            <person name="Walter F."/>
            <person name="Albersmeier A."/>
            <person name="Kalinowski J."/>
            <person name="Ruckert C."/>
        </authorList>
    </citation>
    <scope>NUCLEOTIDE SEQUENCE [LARGE SCALE GENOMIC DNA]</scope>
    <source>
        <strain evidence="1 2">CECT 8670</strain>
    </source>
</reference>
<accession>A0AAJ1VF43</accession>
<sequence length="46" mass="5588">MSLYRIGETDKARILYKEAEINGKNGYSINEDNAIYERYPYQVRWR</sequence>
<evidence type="ECO:0000313" key="2">
    <source>
        <dbReference type="Proteomes" id="UP001228636"/>
    </source>
</evidence>